<sequence>MKATFFKTKILIKATLVIHEKLSEVQQEINTSILRQISKVSNDKD</sequence>
<dbReference type="Proteomes" id="UP001205603">
    <property type="component" value="Unassembled WGS sequence"/>
</dbReference>
<protein>
    <submittedName>
        <fullName evidence="1">Uncharacterized protein</fullName>
    </submittedName>
</protein>
<reference evidence="1 2" key="1">
    <citation type="submission" date="2022-07" db="EMBL/GenBank/DDBJ databases">
        <title>Fecal culturing of patients with breast cancer.</title>
        <authorList>
            <person name="Teng N.M.Y."/>
            <person name="Kiu R."/>
            <person name="Evans R."/>
            <person name="Baker D.J."/>
            <person name="Zenner C."/>
            <person name="Robinson S.D."/>
            <person name="Hall L.J."/>
        </authorList>
    </citation>
    <scope>NUCLEOTIDE SEQUENCE [LARGE SCALE GENOMIC DNA]</scope>
    <source>
        <strain evidence="1 2">LH1063</strain>
    </source>
</reference>
<keyword evidence="2" id="KW-1185">Reference proteome</keyword>
<dbReference type="RefSeq" id="WP_255027107.1">
    <property type="nucleotide sequence ID" value="NZ_JANDHW010000006.1"/>
</dbReference>
<accession>A0ABT1MH41</accession>
<name>A0ABT1MH41_9BACT</name>
<organism evidence="1 2">
    <name type="scientific">Coprobacter tertius</name>
    <dbReference type="NCBI Taxonomy" id="2944915"/>
    <lineage>
        <taxon>Bacteria</taxon>
        <taxon>Pseudomonadati</taxon>
        <taxon>Bacteroidota</taxon>
        <taxon>Bacteroidia</taxon>
        <taxon>Bacteroidales</taxon>
        <taxon>Barnesiellaceae</taxon>
        <taxon>Coprobacter</taxon>
    </lineage>
</organism>
<gene>
    <name evidence="1" type="ORF">NMU02_07585</name>
</gene>
<dbReference type="EMBL" id="JANDHW010000006">
    <property type="protein sequence ID" value="MCP9611947.1"/>
    <property type="molecule type" value="Genomic_DNA"/>
</dbReference>
<comment type="caution">
    <text evidence="1">The sequence shown here is derived from an EMBL/GenBank/DDBJ whole genome shotgun (WGS) entry which is preliminary data.</text>
</comment>
<evidence type="ECO:0000313" key="1">
    <source>
        <dbReference type="EMBL" id="MCP9611947.1"/>
    </source>
</evidence>
<evidence type="ECO:0000313" key="2">
    <source>
        <dbReference type="Proteomes" id="UP001205603"/>
    </source>
</evidence>
<proteinExistence type="predicted"/>